<protein>
    <submittedName>
        <fullName evidence="1">Uncharacterized protein</fullName>
    </submittedName>
</protein>
<dbReference type="Proteomes" id="UP000814033">
    <property type="component" value="Unassembled WGS sequence"/>
</dbReference>
<gene>
    <name evidence="1" type="ORF">FA95DRAFT_1226259</name>
</gene>
<dbReference type="EMBL" id="MU275905">
    <property type="protein sequence ID" value="KAI0047401.1"/>
    <property type="molecule type" value="Genomic_DNA"/>
</dbReference>
<sequence>MLTPLEETQELALADGSDPDFEPTLYGGSYASARMLEEPQPHDVRDYEAYWEMNSRDMAQLRELIDASYDNPGEWFLCNLSKREFVLARTINDLMGDKTKGPFNTTRVGLGTVILSRICWPSDSSSSIERGEWAGDRFRMTTERAFEETEDRAE</sequence>
<proteinExistence type="predicted"/>
<evidence type="ECO:0000313" key="1">
    <source>
        <dbReference type="EMBL" id="KAI0047401.1"/>
    </source>
</evidence>
<reference evidence="1" key="1">
    <citation type="submission" date="2021-02" db="EMBL/GenBank/DDBJ databases">
        <authorList>
            <consortium name="DOE Joint Genome Institute"/>
            <person name="Ahrendt S."/>
            <person name="Looney B.P."/>
            <person name="Miyauchi S."/>
            <person name="Morin E."/>
            <person name="Drula E."/>
            <person name="Courty P.E."/>
            <person name="Chicoki N."/>
            <person name="Fauchery L."/>
            <person name="Kohler A."/>
            <person name="Kuo A."/>
            <person name="Labutti K."/>
            <person name="Pangilinan J."/>
            <person name="Lipzen A."/>
            <person name="Riley R."/>
            <person name="Andreopoulos W."/>
            <person name="He G."/>
            <person name="Johnson J."/>
            <person name="Barry K.W."/>
            <person name="Grigoriev I.V."/>
            <person name="Nagy L."/>
            <person name="Hibbett D."/>
            <person name="Henrissat B."/>
            <person name="Matheny P.B."/>
            <person name="Labbe J."/>
            <person name="Martin F."/>
        </authorList>
    </citation>
    <scope>NUCLEOTIDE SEQUENCE</scope>
    <source>
        <strain evidence="1">FP105234-sp</strain>
    </source>
</reference>
<keyword evidence="2" id="KW-1185">Reference proteome</keyword>
<evidence type="ECO:0000313" key="2">
    <source>
        <dbReference type="Proteomes" id="UP000814033"/>
    </source>
</evidence>
<reference evidence="1" key="2">
    <citation type="journal article" date="2022" name="New Phytol.">
        <title>Evolutionary transition to the ectomycorrhizal habit in the genomes of a hyperdiverse lineage of mushroom-forming fungi.</title>
        <authorList>
            <person name="Looney B."/>
            <person name="Miyauchi S."/>
            <person name="Morin E."/>
            <person name="Drula E."/>
            <person name="Courty P.E."/>
            <person name="Kohler A."/>
            <person name="Kuo A."/>
            <person name="LaButti K."/>
            <person name="Pangilinan J."/>
            <person name="Lipzen A."/>
            <person name="Riley R."/>
            <person name="Andreopoulos W."/>
            <person name="He G."/>
            <person name="Johnson J."/>
            <person name="Nolan M."/>
            <person name="Tritt A."/>
            <person name="Barry K.W."/>
            <person name="Grigoriev I.V."/>
            <person name="Nagy L.G."/>
            <person name="Hibbett D."/>
            <person name="Henrissat B."/>
            <person name="Matheny P.B."/>
            <person name="Labbe J."/>
            <person name="Martin F.M."/>
        </authorList>
    </citation>
    <scope>NUCLEOTIDE SEQUENCE</scope>
    <source>
        <strain evidence="1">FP105234-sp</strain>
    </source>
</reference>
<name>A0ACB8RUV5_9AGAM</name>
<comment type="caution">
    <text evidence="1">The sequence shown here is derived from an EMBL/GenBank/DDBJ whole genome shotgun (WGS) entry which is preliminary data.</text>
</comment>
<organism evidence="1 2">
    <name type="scientific">Auriscalpium vulgare</name>
    <dbReference type="NCBI Taxonomy" id="40419"/>
    <lineage>
        <taxon>Eukaryota</taxon>
        <taxon>Fungi</taxon>
        <taxon>Dikarya</taxon>
        <taxon>Basidiomycota</taxon>
        <taxon>Agaricomycotina</taxon>
        <taxon>Agaricomycetes</taxon>
        <taxon>Russulales</taxon>
        <taxon>Auriscalpiaceae</taxon>
        <taxon>Auriscalpium</taxon>
    </lineage>
</organism>
<accession>A0ACB8RUV5</accession>